<dbReference type="EMBL" id="BAIQ01000019">
    <property type="protein sequence ID" value="GAE15650.1"/>
    <property type="molecule type" value="Genomic_DNA"/>
</dbReference>
<protein>
    <submittedName>
        <fullName evidence="1">Uncharacterized protein</fullName>
    </submittedName>
</protein>
<dbReference type="Proteomes" id="UP000018861">
    <property type="component" value="Unassembled WGS sequence"/>
</dbReference>
<comment type="caution">
    <text evidence="1">The sequence shown here is derived from an EMBL/GenBank/DDBJ whole genome shotgun (WGS) entry which is preliminary data.</text>
</comment>
<name>W4P7E8_9BACE</name>
<evidence type="ECO:0000313" key="1">
    <source>
        <dbReference type="EMBL" id="GAE15650.1"/>
    </source>
</evidence>
<dbReference type="AlphaFoldDB" id="W4P7E8"/>
<organism evidence="1 2">
    <name type="scientific">Bacteroides pyogenes JCM 6292</name>
    <dbReference type="NCBI Taxonomy" id="1235809"/>
    <lineage>
        <taxon>Bacteria</taxon>
        <taxon>Pseudomonadati</taxon>
        <taxon>Bacteroidota</taxon>
        <taxon>Bacteroidia</taxon>
        <taxon>Bacteroidales</taxon>
        <taxon>Bacteroidaceae</taxon>
        <taxon>Bacteroides</taxon>
    </lineage>
</organism>
<reference evidence="1 2" key="1">
    <citation type="journal article" date="2014" name="Genome Announc.">
        <title>Draft Genome Sequences of Three Strains of Bacteroides pyogenes Isolated from a Cat and Swine.</title>
        <authorList>
            <person name="Sakamoto M."/>
            <person name="Oshima K."/>
            <person name="Suda W."/>
            <person name="Kitamura K."/>
            <person name="Iida T."/>
            <person name="Hattori M."/>
            <person name="Ohkuma M."/>
        </authorList>
    </citation>
    <scope>NUCLEOTIDE SEQUENCE [LARGE SCALE GENOMIC DNA]</scope>
    <source>
        <strain evidence="1 2">JCM 6292</strain>
    </source>
</reference>
<sequence length="59" mass="6580">MHLIPLAEKASIAVIIIRSLNSALCEKSFSCSIITVIANYLLDSLFNLLFGYEKYGKDK</sequence>
<proteinExistence type="predicted"/>
<gene>
    <name evidence="1" type="ORF">JCM6292_1957</name>
</gene>
<evidence type="ECO:0000313" key="2">
    <source>
        <dbReference type="Proteomes" id="UP000018861"/>
    </source>
</evidence>
<accession>W4P7E8</accession>